<feature type="domain" description="Disease resistance R13L4/SHOC-2-like LRR" evidence="12">
    <location>
        <begin position="78"/>
        <end position="382"/>
    </location>
</feature>
<keyword evidence="4" id="KW-0732">Signal</keyword>
<evidence type="ECO:0000256" key="2">
    <source>
        <dbReference type="ARBA" id="ARBA00022614"/>
    </source>
</evidence>
<dbReference type="PANTHER" id="PTHR48061:SF12">
    <property type="entry name" value="DISEASE RESISTANCE LIKE PROTEIN"/>
    <property type="match status" value="1"/>
</dbReference>
<dbReference type="Proteomes" id="UP000594261">
    <property type="component" value="Chromosome 11"/>
</dbReference>
<evidence type="ECO:0008006" key="15">
    <source>
        <dbReference type="Google" id="ProtNLM"/>
    </source>
</evidence>
<accession>A0A7N2MWU9</accession>
<dbReference type="InterPro" id="IPR013210">
    <property type="entry name" value="LRR_N_plant-typ"/>
</dbReference>
<proteinExistence type="predicted"/>
<dbReference type="GO" id="GO:0016020">
    <property type="term" value="C:membrane"/>
    <property type="evidence" value="ECO:0007669"/>
    <property type="project" value="UniProtKB-SubCell"/>
</dbReference>
<feature type="domain" description="Leucine-rich repeat-containing N-terminal plant-type" evidence="11">
    <location>
        <begin position="7"/>
        <end position="51"/>
    </location>
</feature>
<dbReference type="InterPro" id="IPR055414">
    <property type="entry name" value="LRR_R13L4/SHOC2-like"/>
</dbReference>
<dbReference type="PANTHER" id="PTHR48061">
    <property type="entry name" value="LEUCINE-RICH REPEAT RECEPTOR PROTEIN KINASE EMS1-LIKE-RELATED"/>
    <property type="match status" value="1"/>
</dbReference>
<reference evidence="13" key="2">
    <citation type="submission" date="2021-01" db="UniProtKB">
        <authorList>
            <consortium name="EnsemblPlants"/>
        </authorList>
    </citation>
    <scope>IDENTIFICATION</scope>
</reference>
<keyword evidence="5" id="KW-0677">Repeat</keyword>
<dbReference type="Gramene" id="QL11p035722:mrna">
    <property type="protein sequence ID" value="QL11p035722:mrna"/>
    <property type="gene ID" value="QL11p035722"/>
</dbReference>
<keyword evidence="9" id="KW-0325">Glycoprotein</keyword>
<dbReference type="Pfam" id="PF08263">
    <property type="entry name" value="LRRNT_2"/>
    <property type="match status" value="1"/>
</dbReference>
<evidence type="ECO:0000256" key="4">
    <source>
        <dbReference type="ARBA" id="ARBA00022729"/>
    </source>
</evidence>
<evidence type="ECO:0000313" key="13">
    <source>
        <dbReference type="EnsemblPlants" id="QL11p035722:mrna"/>
    </source>
</evidence>
<evidence type="ECO:0000256" key="5">
    <source>
        <dbReference type="ARBA" id="ARBA00022737"/>
    </source>
</evidence>
<dbReference type="EnsemblPlants" id="QL11p035722:mrna">
    <property type="protein sequence ID" value="QL11p035722:mrna"/>
    <property type="gene ID" value="QL11p035722"/>
</dbReference>
<name>A0A7N2MWU9_QUELO</name>
<feature type="compositionally biased region" description="Basic and acidic residues" evidence="10">
    <location>
        <begin position="490"/>
        <end position="501"/>
    </location>
</feature>
<dbReference type="InterPro" id="IPR046956">
    <property type="entry name" value="RLP23-like"/>
</dbReference>
<evidence type="ECO:0000256" key="7">
    <source>
        <dbReference type="ARBA" id="ARBA00023136"/>
    </source>
</evidence>
<keyword evidence="3" id="KW-0812">Transmembrane</keyword>
<dbReference type="Pfam" id="PF23598">
    <property type="entry name" value="LRR_14"/>
    <property type="match status" value="1"/>
</dbReference>
<keyword evidence="8" id="KW-0675">Receptor</keyword>
<evidence type="ECO:0000313" key="14">
    <source>
        <dbReference type="Proteomes" id="UP000594261"/>
    </source>
</evidence>
<dbReference type="FunFam" id="3.80.10.10:FF:000041">
    <property type="entry name" value="LRR receptor-like serine/threonine-protein kinase ERECTA"/>
    <property type="match status" value="1"/>
</dbReference>
<evidence type="ECO:0000256" key="10">
    <source>
        <dbReference type="SAM" id="MobiDB-lite"/>
    </source>
</evidence>
<keyword evidence="7" id="KW-0472">Membrane</keyword>
<keyword evidence="6" id="KW-1133">Transmembrane helix</keyword>
<evidence type="ECO:0000256" key="8">
    <source>
        <dbReference type="ARBA" id="ARBA00023170"/>
    </source>
</evidence>
<dbReference type="SUPFAM" id="SSF52058">
    <property type="entry name" value="L domain-like"/>
    <property type="match status" value="2"/>
</dbReference>
<evidence type="ECO:0000256" key="3">
    <source>
        <dbReference type="ARBA" id="ARBA00022692"/>
    </source>
</evidence>
<evidence type="ECO:0000256" key="6">
    <source>
        <dbReference type="ARBA" id="ARBA00022989"/>
    </source>
</evidence>
<dbReference type="EMBL" id="LRBV02000011">
    <property type="status" value="NOT_ANNOTATED_CDS"/>
    <property type="molecule type" value="Genomic_DNA"/>
</dbReference>
<dbReference type="Gene3D" id="3.80.10.10">
    <property type="entry name" value="Ribonuclease Inhibitor"/>
    <property type="match status" value="3"/>
</dbReference>
<protein>
    <recommendedName>
        <fullName evidence="15">Leucine-rich repeat-containing N-terminal plant-type domain-containing protein</fullName>
    </recommendedName>
</protein>
<evidence type="ECO:0000259" key="11">
    <source>
        <dbReference type="Pfam" id="PF08263"/>
    </source>
</evidence>
<reference evidence="13 14" key="1">
    <citation type="journal article" date="2016" name="G3 (Bethesda)">
        <title>First Draft Assembly and Annotation of the Genome of a California Endemic Oak Quercus lobata Nee (Fagaceae).</title>
        <authorList>
            <person name="Sork V.L."/>
            <person name="Fitz-Gibbon S.T."/>
            <person name="Puiu D."/>
            <person name="Crepeau M."/>
            <person name="Gugger P.F."/>
            <person name="Sherman R."/>
            <person name="Stevens K."/>
            <person name="Langley C.H."/>
            <person name="Pellegrini M."/>
            <person name="Salzberg S.L."/>
        </authorList>
    </citation>
    <scope>NUCLEOTIDE SEQUENCE [LARGE SCALE GENOMIC DNA]</scope>
    <source>
        <strain evidence="13 14">cv. SW786</strain>
    </source>
</reference>
<keyword evidence="2" id="KW-0433">Leucine-rich repeat</keyword>
<comment type="subcellular location">
    <subcellularLocation>
        <location evidence="1">Membrane</location>
        <topology evidence="1">Single-pass type I membrane protein</topology>
    </subcellularLocation>
</comment>
<dbReference type="InParanoid" id="A0A7N2MWU9"/>
<feature type="region of interest" description="Disordered" evidence="10">
    <location>
        <begin position="482"/>
        <end position="501"/>
    </location>
</feature>
<dbReference type="InterPro" id="IPR001611">
    <property type="entry name" value="Leu-rich_rpt"/>
</dbReference>
<evidence type="ECO:0000256" key="1">
    <source>
        <dbReference type="ARBA" id="ARBA00004479"/>
    </source>
</evidence>
<dbReference type="Pfam" id="PF00560">
    <property type="entry name" value="LRR_1"/>
    <property type="match status" value="2"/>
</dbReference>
<dbReference type="AlphaFoldDB" id="A0A7N2MWU9"/>
<evidence type="ECO:0000256" key="9">
    <source>
        <dbReference type="ARBA" id="ARBA00023180"/>
    </source>
</evidence>
<organism evidence="13 14">
    <name type="scientific">Quercus lobata</name>
    <name type="common">Valley oak</name>
    <dbReference type="NCBI Taxonomy" id="97700"/>
    <lineage>
        <taxon>Eukaryota</taxon>
        <taxon>Viridiplantae</taxon>
        <taxon>Streptophyta</taxon>
        <taxon>Embryophyta</taxon>
        <taxon>Tracheophyta</taxon>
        <taxon>Spermatophyta</taxon>
        <taxon>Magnoliopsida</taxon>
        <taxon>eudicotyledons</taxon>
        <taxon>Gunneridae</taxon>
        <taxon>Pentapetalae</taxon>
        <taxon>rosids</taxon>
        <taxon>fabids</taxon>
        <taxon>Fagales</taxon>
        <taxon>Fagaceae</taxon>
        <taxon>Quercus</taxon>
    </lineage>
</organism>
<dbReference type="OMA" id="VENIPWG"/>
<evidence type="ECO:0000259" key="12">
    <source>
        <dbReference type="Pfam" id="PF23598"/>
    </source>
</evidence>
<keyword evidence="14" id="KW-1185">Reference proteome</keyword>
<sequence>MQPNCHAEERLALLQFKDSFMINKSASINPYPKVSSWTLNDCCSWDGVECDEHTGHVIGLDLSRSCLYGSFDSNSSLFRLLQLQKLNLAYNHFNYSQIPFRVAHFLRLAYLDLSHSVFSGRIPQSLANLSFLTDLRLDNCALYEEFPTTIFYLPNLQHLSIGDNQDITGSIPPSVSNLTQLNFLDLPDNTFTGHIPSSLSNLTQLTYLGLSNNHLEGALPIPAPSTKRYGIEHNSLKGEISPLICNVSSLEELLLFDNNLSGTLPRCLGNFSSSLSVFDLGGNNFYGPIPKTWAKGSSLRMIDLSQNQLQGQLPKSLANCTMLEYLHVGTNQINDTFPFWLGTLPQLKLLVLRSNEFYGVIRNPETNHAFPMLRIIDISHNDFSGNLPSGYFQHWTAMKTFESTTQLTYMQASFSGEGWDSQFSYSFTITNRGKELNYYTIQDTLSAVDLSSNRFEGKIPEEIGNLKALHLLNLSNNDLTGQIPPPLGTGKHDRARISGPL</sequence>
<dbReference type="InterPro" id="IPR032675">
    <property type="entry name" value="LRR_dom_sf"/>
</dbReference>